<sequence>MDNSLVFQYVIIAVIVLAAGYSLFKIVAKNFSSRKFKNKGKPGCDSDCGC</sequence>
<dbReference type="EMBL" id="CP037954">
    <property type="protein sequence ID" value="QBO57731.1"/>
    <property type="molecule type" value="Genomic_DNA"/>
</dbReference>
<dbReference type="AlphaFoldDB" id="A0A4P6ZDW2"/>
<name>A0A4P6ZDW2_9FLAO</name>
<protein>
    <recommendedName>
        <fullName evidence="4">FeoB-associated Cys-rich membrane protein</fullName>
    </recommendedName>
</protein>
<evidence type="ECO:0000313" key="2">
    <source>
        <dbReference type="EMBL" id="QBO57731.1"/>
    </source>
</evidence>
<accession>A0A4P6ZDW2</accession>
<keyword evidence="1" id="KW-0812">Transmembrane</keyword>
<evidence type="ECO:0000256" key="1">
    <source>
        <dbReference type="SAM" id="Phobius"/>
    </source>
</evidence>
<evidence type="ECO:0008006" key="4">
    <source>
        <dbReference type="Google" id="ProtNLM"/>
    </source>
</evidence>
<keyword evidence="1" id="KW-1133">Transmembrane helix</keyword>
<dbReference type="Proteomes" id="UP000294419">
    <property type="component" value="Chromosome"/>
</dbReference>
<proteinExistence type="predicted"/>
<gene>
    <name evidence="2" type="ORF">NBC122_00899</name>
</gene>
<evidence type="ECO:0000313" key="3">
    <source>
        <dbReference type="Proteomes" id="UP000294419"/>
    </source>
</evidence>
<keyword evidence="3" id="KW-1185">Reference proteome</keyword>
<reference evidence="2 3" key="1">
    <citation type="submission" date="2019-03" db="EMBL/GenBank/DDBJ databases">
        <authorList>
            <person name="Kim H."/>
            <person name="Yu S.-M."/>
        </authorList>
    </citation>
    <scope>NUCLEOTIDE SEQUENCE [LARGE SCALE GENOMIC DNA]</scope>
    <source>
        <strain evidence="2 3">NBC122</strain>
    </source>
</reference>
<feature type="transmembrane region" description="Helical" evidence="1">
    <location>
        <begin position="6"/>
        <end position="28"/>
    </location>
</feature>
<organism evidence="2 3">
    <name type="scientific">Chryseobacterium salivictor</name>
    <dbReference type="NCBI Taxonomy" id="2547600"/>
    <lineage>
        <taxon>Bacteria</taxon>
        <taxon>Pseudomonadati</taxon>
        <taxon>Bacteroidota</taxon>
        <taxon>Flavobacteriia</taxon>
        <taxon>Flavobacteriales</taxon>
        <taxon>Weeksellaceae</taxon>
        <taxon>Chryseobacterium group</taxon>
        <taxon>Chryseobacterium</taxon>
    </lineage>
</organism>
<dbReference type="KEGG" id="csal:NBC122_00899"/>
<keyword evidence="1" id="KW-0472">Membrane</keyword>
<dbReference type="RefSeq" id="WP_165983194.1">
    <property type="nucleotide sequence ID" value="NZ_CP037954.1"/>
</dbReference>